<keyword evidence="2" id="KW-1185">Reference proteome</keyword>
<evidence type="ECO:0000313" key="2">
    <source>
        <dbReference type="Proteomes" id="UP000054843"/>
    </source>
</evidence>
<proteinExistence type="predicted"/>
<organism evidence="1 2">
    <name type="scientific">Trichinella papuae</name>
    <dbReference type="NCBI Taxonomy" id="268474"/>
    <lineage>
        <taxon>Eukaryota</taxon>
        <taxon>Metazoa</taxon>
        <taxon>Ecdysozoa</taxon>
        <taxon>Nematoda</taxon>
        <taxon>Enoplea</taxon>
        <taxon>Dorylaimia</taxon>
        <taxon>Trichinellida</taxon>
        <taxon>Trichinellidae</taxon>
        <taxon>Trichinella</taxon>
    </lineage>
</organism>
<name>A0A0V1MSF2_9BILA</name>
<dbReference type="AlphaFoldDB" id="A0A0V1MSF2"/>
<dbReference type="Proteomes" id="UP000054843">
    <property type="component" value="Unassembled WGS sequence"/>
</dbReference>
<evidence type="ECO:0000313" key="1">
    <source>
        <dbReference type="EMBL" id="KRZ74437.1"/>
    </source>
</evidence>
<protein>
    <submittedName>
        <fullName evidence="1">Uncharacterized protein</fullName>
    </submittedName>
</protein>
<reference evidence="1 2" key="1">
    <citation type="submission" date="2015-01" db="EMBL/GenBank/DDBJ databases">
        <title>Evolution of Trichinella species and genotypes.</title>
        <authorList>
            <person name="Korhonen P.K."/>
            <person name="Edoardo P."/>
            <person name="Giuseppe L.R."/>
            <person name="Gasser R.B."/>
        </authorList>
    </citation>
    <scope>NUCLEOTIDE SEQUENCE [LARGE SCALE GENOMIC DNA]</scope>
    <source>
        <strain evidence="1">ISS1980</strain>
    </source>
</reference>
<accession>A0A0V1MSF2</accession>
<comment type="caution">
    <text evidence="1">The sequence shown here is derived from an EMBL/GenBank/DDBJ whole genome shotgun (WGS) entry which is preliminary data.</text>
</comment>
<gene>
    <name evidence="1" type="ORF">T10_12134</name>
</gene>
<sequence>MRIVRGLFQAANGKEAIRTRSWSTVALIPRFQTLAVPDWSTSPDMSGNAQTSAFMLTQSNIEIIRHRCMNKSGKYLRKFVVPPERTYRQCLGSTV</sequence>
<dbReference type="EMBL" id="JYDO01000050">
    <property type="protein sequence ID" value="KRZ74437.1"/>
    <property type="molecule type" value="Genomic_DNA"/>
</dbReference>